<keyword evidence="2" id="KW-1185">Reference proteome</keyword>
<name>A0A839SIP8_9SPHI</name>
<gene>
    <name evidence="1" type="ORF">FHS11_003601</name>
</gene>
<dbReference type="EMBL" id="JACHWX010000011">
    <property type="protein sequence ID" value="MBB3057173.1"/>
    <property type="molecule type" value="Genomic_DNA"/>
</dbReference>
<sequence>MKKKIILIALAVILVGGFGVWYYVFPYSESHHRDVVNEDAINVTSVQIVKDYQTNEKAANARYLNKAVQVTGTILAKKADQAGNTTVTLKSGDAFANVFCTLKPGITLGSADSTVVIKGICSGFLSDVVLSGGIIIKPEQIPK</sequence>
<dbReference type="OrthoDB" id="673558at2"/>
<dbReference type="InterPro" id="IPR024422">
    <property type="entry name" value="Protein_unknown_function_OB"/>
</dbReference>
<dbReference type="Pfam" id="PF12869">
    <property type="entry name" value="tRNA_anti-like"/>
    <property type="match status" value="1"/>
</dbReference>
<comment type="caution">
    <text evidence="1">The sequence shown here is derived from an EMBL/GenBank/DDBJ whole genome shotgun (WGS) entry which is preliminary data.</text>
</comment>
<dbReference type="AlphaFoldDB" id="A0A839SIP8"/>
<protein>
    <recommendedName>
        <fullName evidence="3">tRNA_anti-like protein</fullName>
    </recommendedName>
</protein>
<reference evidence="1" key="1">
    <citation type="submission" date="2020-08" db="EMBL/GenBank/DDBJ databases">
        <title>Genomic Encyclopedia of Type Strains, Phase III (KMG-III): the genomes of soil and plant-associated and newly described type strains.</title>
        <authorList>
            <person name="Whitman W."/>
        </authorList>
    </citation>
    <scope>NUCLEOTIDE SEQUENCE [LARGE SCALE GENOMIC DNA]</scope>
    <source>
        <strain evidence="1">CECT 8628</strain>
    </source>
</reference>
<evidence type="ECO:0000313" key="2">
    <source>
        <dbReference type="Proteomes" id="UP000539265"/>
    </source>
</evidence>
<dbReference type="RefSeq" id="WP_157750692.1">
    <property type="nucleotide sequence ID" value="NZ_AP017313.1"/>
</dbReference>
<evidence type="ECO:0000313" key="1">
    <source>
        <dbReference type="EMBL" id="MBB3057173.1"/>
    </source>
</evidence>
<proteinExistence type="predicted"/>
<accession>A0A839SIP8</accession>
<organism evidence="1 2">
    <name type="scientific">Mucilaginibacter gotjawali</name>
    <dbReference type="NCBI Taxonomy" id="1550579"/>
    <lineage>
        <taxon>Bacteria</taxon>
        <taxon>Pseudomonadati</taxon>
        <taxon>Bacteroidota</taxon>
        <taxon>Sphingobacteriia</taxon>
        <taxon>Sphingobacteriales</taxon>
        <taxon>Sphingobacteriaceae</taxon>
        <taxon>Mucilaginibacter</taxon>
    </lineage>
</organism>
<evidence type="ECO:0008006" key="3">
    <source>
        <dbReference type="Google" id="ProtNLM"/>
    </source>
</evidence>
<dbReference type="Proteomes" id="UP000539265">
    <property type="component" value="Unassembled WGS sequence"/>
</dbReference>